<dbReference type="GO" id="GO:0008173">
    <property type="term" value="F:RNA methyltransferase activity"/>
    <property type="evidence" value="ECO:0007669"/>
    <property type="project" value="InterPro"/>
</dbReference>
<feature type="domain" description="Radical SAM core" evidence="13">
    <location>
        <begin position="136"/>
        <end position="389"/>
    </location>
</feature>
<evidence type="ECO:0000256" key="3">
    <source>
        <dbReference type="ARBA" id="ARBA00022485"/>
    </source>
</evidence>
<evidence type="ECO:0000256" key="5">
    <source>
        <dbReference type="ARBA" id="ARBA00022552"/>
    </source>
</evidence>
<keyword evidence="7 14" id="KW-0808">Transferase</keyword>
<evidence type="ECO:0000313" key="15">
    <source>
        <dbReference type="Proteomes" id="UP000198406"/>
    </source>
</evidence>
<evidence type="ECO:0000313" key="14">
    <source>
        <dbReference type="EMBL" id="GAX14183.1"/>
    </source>
</evidence>
<dbReference type="HAMAP" id="MF_01849">
    <property type="entry name" value="RNA_methyltr_RlmN"/>
    <property type="match status" value="1"/>
</dbReference>
<dbReference type="FunFam" id="3.20.20.70:FF:000014">
    <property type="entry name" value="Probable dual-specificity RNA methyltransferase RlmN"/>
    <property type="match status" value="1"/>
</dbReference>
<evidence type="ECO:0000256" key="11">
    <source>
        <dbReference type="ARBA" id="ARBA00023004"/>
    </source>
</evidence>
<dbReference type="InterPro" id="IPR007197">
    <property type="entry name" value="rSAM"/>
</dbReference>
<keyword evidence="8" id="KW-0949">S-adenosyl-L-methionine</keyword>
<dbReference type="SFLD" id="SFLDF00275">
    <property type="entry name" value="adenosine_C2_methyltransferase"/>
    <property type="match status" value="1"/>
</dbReference>
<keyword evidence="10" id="KW-0479">Metal-binding</keyword>
<dbReference type="Gene3D" id="1.10.150.530">
    <property type="match status" value="1"/>
</dbReference>
<sequence>MYAAAFSARRVRAFHLVSKPIRAFVACNVGSTPALSDSKFINLSTVTKKDLETVITSWGHPRFRADQVWNWIRDKGVTNVEEMNNIPKKLRQQLAEYSKPTSLELASELRSKDGTIKRAYRCYDGQLIESVLMPYEDGRYTACISSQAGCAQGCVFCATGQMGFSRQLTADEIFEQVARFAAESQHEDVVHETKSKQHGRSNRLSNVVFMGMGEPLANYRHVSTAINRITQDLGIGARKITVSTVGIVPNIRKLTTDPNMPQVRLAVSLHCATDEERDVLLPANKRYGGLDELMGCLREYIEVTGRRVTLEWALIAGENDTPETARKLARLIQKSRLRKDMVHVNVIPLNPTGGFGGNPSDRKRVNDFVNTLEKDFGIACTPRVRRGIDIDAGCGQLKSKVLEKELQDTRLKAIVKDDATSESKMMIGKEFTYDNAINIEEEDFEDPEFNDELSKAETARLLNLVKATTIDLSKLDGQ</sequence>
<dbReference type="InterPro" id="IPR058240">
    <property type="entry name" value="rSAM_sf"/>
</dbReference>
<evidence type="ECO:0000256" key="7">
    <source>
        <dbReference type="ARBA" id="ARBA00022679"/>
    </source>
</evidence>
<dbReference type="FunCoup" id="A0A1Z5JJK1">
    <property type="interactions" value="23"/>
</dbReference>
<protein>
    <submittedName>
        <fullName evidence="14">23S rRNA (Adenine2503-C2)-methyltransferase</fullName>
        <ecNumber evidence="14">2.1.1.192</ecNumber>
    </submittedName>
</protein>
<dbReference type="Gene3D" id="3.20.20.70">
    <property type="entry name" value="Aldolase class I"/>
    <property type="match status" value="1"/>
</dbReference>
<evidence type="ECO:0000256" key="1">
    <source>
        <dbReference type="ARBA" id="ARBA00001966"/>
    </source>
</evidence>
<evidence type="ECO:0000256" key="10">
    <source>
        <dbReference type="ARBA" id="ARBA00022723"/>
    </source>
</evidence>
<evidence type="ECO:0000259" key="13">
    <source>
        <dbReference type="PROSITE" id="PS51918"/>
    </source>
</evidence>
<dbReference type="InterPro" id="IPR040072">
    <property type="entry name" value="Methyltransferase_A"/>
</dbReference>
<keyword evidence="5" id="KW-0698">rRNA processing</keyword>
<evidence type="ECO:0000256" key="4">
    <source>
        <dbReference type="ARBA" id="ARBA00022490"/>
    </source>
</evidence>
<keyword evidence="4" id="KW-0963">Cytoplasm</keyword>
<comment type="cofactor">
    <cofactor evidence="1">
        <name>[4Fe-4S] cluster</name>
        <dbReference type="ChEBI" id="CHEBI:49883"/>
    </cofactor>
</comment>
<keyword evidence="11" id="KW-0408">Iron</keyword>
<dbReference type="InterPro" id="IPR013785">
    <property type="entry name" value="Aldolase_TIM"/>
</dbReference>
<dbReference type="InParanoid" id="A0A1Z5JJK1"/>
<dbReference type="InterPro" id="IPR048641">
    <property type="entry name" value="RlmN_N"/>
</dbReference>
<evidence type="ECO:0000256" key="2">
    <source>
        <dbReference type="ARBA" id="ARBA00004496"/>
    </source>
</evidence>
<accession>A0A1Z5JJK1</accession>
<keyword evidence="12" id="KW-0411">Iron-sulfur</keyword>
<dbReference type="GO" id="GO:0005737">
    <property type="term" value="C:cytoplasm"/>
    <property type="evidence" value="ECO:0007669"/>
    <property type="project" value="UniProtKB-SubCell"/>
</dbReference>
<evidence type="ECO:0000256" key="8">
    <source>
        <dbReference type="ARBA" id="ARBA00022691"/>
    </source>
</evidence>
<name>A0A1Z5JJK1_FISSO</name>
<dbReference type="NCBIfam" id="TIGR00048">
    <property type="entry name" value="rRNA_mod_RlmN"/>
    <property type="match status" value="1"/>
</dbReference>
<dbReference type="AlphaFoldDB" id="A0A1Z5JJK1"/>
<dbReference type="GO" id="GO:0070475">
    <property type="term" value="P:rRNA base methylation"/>
    <property type="evidence" value="ECO:0007669"/>
    <property type="project" value="InterPro"/>
</dbReference>
<dbReference type="GO" id="GO:0030488">
    <property type="term" value="P:tRNA methylation"/>
    <property type="evidence" value="ECO:0007669"/>
    <property type="project" value="InterPro"/>
</dbReference>
<dbReference type="EMBL" id="BDSP01000076">
    <property type="protein sequence ID" value="GAX14183.1"/>
    <property type="molecule type" value="Genomic_DNA"/>
</dbReference>
<dbReference type="Pfam" id="PF21016">
    <property type="entry name" value="RlmN_N"/>
    <property type="match status" value="1"/>
</dbReference>
<dbReference type="InterPro" id="IPR004383">
    <property type="entry name" value="rRNA_lsu_MTrfase_RlmN/Cfr"/>
</dbReference>
<gene>
    <name evidence="14" type="ORF">FisN_20Hh195</name>
</gene>
<dbReference type="SFLD" id="SFLDS00029">
    <property type="entry name" value="Radical_SAM"/>
    <property type="match status" value="1"/>
</dbReference>
<dbReference type="SFLD" id="SFLDG01062">
    <property type="entry name" value="methyltransferase_(Class_A)"/>
    <property type="match status" value="1"/>
</dbReference>
<dbReference type="GO" id="GO:0051539">
    <property type="term" value="F:4 iron, 4 sulfur cluster binding"/>
    <property type="evidence" value="ECO:0007669"/>
    <property type="project" value="UniProtKB-KW"/>
</dbReference>
<evidence type="ECO:0000256" key="9">
    <source>
        <dbReference type="ARBA" id="ARBA00022694"/>
    </source>
</evidence>
<dbReference type="EC" id="2.1.1.192" evidence="14"/>
<organism evidence="14 15">
    <name type="scientific">Fistulifera solaris</name>
    <name type="common">Oleaginous diatom</name>
    <dbReference type="NCBI Taxonomy" id="1519565"/>
    <lineage>
        <taxon>Eukaryota</taxon>
        <taxon>Sar</taxon>
        <taxon>Stramenopiles</taxon>
        <taxon>Ochrophyta</taxon>
        <taxon>Bacillariophyta</taxon>
        <taxon>Bacillariophyceae</taxon>
        <taxon>Bacillariophycidae</taxon>
        <taxon>Naviculales</taxon>
        <taxon>Naviculaceae</taxon>
        <taxon>Fistulifera</taxon>
    </lineage>
</organism>
<dbReference type="OrthoDB" id="538249at2759"/>
<dbReference type="InterPro" id="IPR027492">
    <property type="entry name" value="RNA_MTrfase_RlmN"/>
</dbReference>
<evidence type="ECO:0000256" key="12">
    <source>
        <dbReference type="ARBA" id="ARBA00023014"/>
    </source>
</evidence>
<dbReference type="Proteomes" id="UP000198406">
    <property type="component" value="Unassembled WGS sequence"/>
</dbReference>
<dbReference type="PANTHER" id="PTHR30544:SF5">
    <property type="entry name" value="RADICAL SAM CORE DOMAIN-CONTAINING PROTEIN"/>
    <property type="match status" value="1"/>
</dbReference>
<dbReference type="Pfam" id="PF04055">
    <property type="entry name" value="Radical_SAM"/>
    <property type="match status" value="1"/>
</dbReference>
<dbReference type="SUPFAM" id="SSF102114">
    <property type="entry name" value="Radical SAM enzymes"/>
    <property type="match status" value="1"/>
</dbReference>
<keyword evidence="6 14" id="KW-0489">Methyltransferase</keyword>
<dbReference type="CDD" id="cd01335">
    <property type="entry name" value="Radical_SAM"/>
    <property type="match status" value="1"/>
</dbReference>
<proteinExistence type="inferred from homology"/>
<reference evidence="14 15" key="1">
    <citation type="journal article" date="2015" name="Plant Cell">
        <title>Oil accumulation by the oleaginous diatom Fistulifera solaris as revealed by the genome and transcriptome.</title>
        <authorList>
            <person name="Tanaka T."/>
            <person name="Maeda Y."/>
            <person name="Veluchamy A."/>
            <person name="Tanaka M."/>
            <person name="Abida H."/>
            <person name="Marechal E."/>
            <person name="Bowler C."/>
            <person name="Muto M."/>
            <person name="Sunaga Y."/>
            <person name="Tanaka M."/>
            <person name="Yoshino T."/>
            <person name="Taniguchi T."/>
            <person name="Fukuda Y."/>
            <person name="Nemoto M."/>
            <person name="Matsumoto M."/>
            <person name="Wong P.S."/>
            <person name="Aburatani S."/>
            <person name="Fujibuchi W."/>
        </authorList>
    </citation>
    <scope>NUCLEOTIDE SEQUENCE [LARGE SCALE GENOMIC DNA]</scope>
    <source>
        <strain evidence="14 15">JPCC DA0580</strain>
    </source>
</reference>
<keyword evidence="15" id="KW-1185">Reference proteome</keyword>
<dbReference type="GO" id="GO:0046872">
    <property type="term" value="F:metal ion binding"/>
    <property type="evidence" value="ECO:0007669"/>
    <property type="project" value="UniProtKB-KW"/>
</dbReference>
<dbReference type="PROSITE" id="PS51918">
    <property type="entry name" value="RADICAL_SAM"/>
    <property type="match status" value="1"/>
</dbReference>
<dbReference type="PANTHER" id="PTHR30544">
    <property type="entry name" value="23S RRNA METHYLTRANSFERASE"/>
    <property type="match status" value="1"/>
</dbReference>
<keyword evidence="3" id="KW-0004">4Fe-4S</keyword>
<keyword evidence="9" id="KW-0819">tRNA processing</keyword>
<evidence type="ECO:0000256" key="6">
    <source>
        <dbReference type="ARBA" id="ARBA00022603"/>
    </source>
</evidence>
<comment type="subcellular location">
    <subcellularLocation>
        <location evidence="2">Cytoplasm</location>
    </subcellularLocation>
</comment>
<comment type="caution">
    <text evidence="14">The sequence shown here is derived from an EMBL/GenBank/DDBJ whole genome shotgun (WGS) entry which is preliminary data.</text>
</comment>